<dbReference type="SUPFAM" id="SSF55785">
    <property type="entry name" value="PYP-like sensor domain (PAS domain)"/>
    <property type="match status" value="1"/>
</dbReference>
<reference evidence="2 3" key="1">
    <citation type="journal article" date="2017" name="Front. Microbiol.">
        <title>Comparative Genomic Analysis of the Class Epsilonproteobacteria and Proposed Reclassification to Epsilonbacteraeota (phyl. nov.).</title>
        <authorList>
            <person name="Waite D.W."/>
            <person name="Vanwonterghem I."/>
            <person name="Rinke C."/>
            <person name="Parks D.H."/>
            <person name="Zhang Y."/>
            <person name="Takai K."/>
            <person name="Sievert S.M."/>
            <person name="Simon J."/>
            <person name="Campbell B.J."/>
            <person name="Hanson T.E."/>
            <person name="Woyke T."/>
            <person name="Klotz M.G."/>
            <person name="Hugenholtz P."/>
        </authorList>
    </citation>
    <scope>NUCLEOTIDE SEQUENCE [LARGE SCALE GENOMIC DNA]</scope>
    <source>
        <strain evidence="2">UBA12443</strain>
    </source>
</reference>
<dbReference type="Pfam" id="PF08447">
    <property type="entry name" value="PAS_3"/>
    <property type="match status" value="1"/>
</dbReference>
<accession>A0A2D3WD59</accession>
<dbReference type="Proteomes" id="UP000228859">
    <property type="component" value="Unassembled WGS sequence"/>
</dbReference>
<dbReference type="RefSeq" id="WP_294897049.1">
    <property type="nucleotide sequence ID" value="NZ_DLUI01000090.1"/>
</dbReference>
<dbReference type="EMBL" id="DLUI01000090">
    <property type="protein sequence ID" value="DAB38358.1"/>
    <property type="molecule type" value="Genomic_DNA"/>
</dbReference>
<dbReference type="CDD" id="cd00130">
    <property type="entry name" value="PAS"/>
    <property type="match status" value="1"/>
</dbReference>
<comment type="caution">
    <text evidence="2">The sequence shown here is derived from an EMBL/GenBank/DDBJ whole genome shotgun (WGS) entry which is preliminary data.</text>
</comment>
<name>A0A2D3WD59_9BACT</name>
<dbReference type="PROSITE" id="PS50112">
    <property type="entry name" value="PAS"/>
    <property type="match status" value="1"/>
</dbReference>
<organism evidence="2 3">
    <name type="scientific">Sulfuricurvum kujiense</name>
    <dbReference type="NCBI Taxonomy" id="148813"/>
    <lineage>
        <taxon>Bacteria</taxon>
        <taxon>Pseudomonadati</taxon>
        <taxon>Campylobacterota</taxon>
        <taxon>Epsilonproteobacteria</taxon>
        <taxon>Campylobacterales</taxon>
        <taxon>Sulfurimonadaceae</taxon>
        <taxon>Sulfuricurvum</taxon>
    </lineage>
</organism>
<dbReference type="InterPro" id="IPR035965">
    <property type="entry name" value="PAS-like_dom_sf"/>
</dbReference>
<evidence type="ECO:0000259" key="1">
    <source>
        <dbReference type="PROSITE" id="PS50112"/>
    </source>
</evidence>
<dbReference type="Gene3D" id="3.30.450.20">
    <property type="entry name" value="PAS domain"/>
    <property type="match status" value="1"/>
</dbReference>
<proteinExistence type="predicted"/>
<feature type="domain" description="PAS" evidence="1">
    <location>
        <begin position="17"/>
        <end position="68"/>
    </location>
</feature>
<dbReference type="InterPro" id="IPR013655">
    <property type="entry name" value="PAS_fold_3"/>
</dbReference>
<sequence length="126" mass="14758">MAEIEMDHSSLIISETDAKGVITFANDDFIRYSGYSWEELLGQPHNILRHQDMPKVAFADLWKTIKEGKTWNGFVKNKTKRGDFYWVYATVSPITFENGETRYLSLRRKPTRAEINKYDALYKTIK</sequence>
<dbReference type="AlphaFoldDB" id="A0A2D3WD59"/>
<protein>
    <submittedName>
        <fullName evidence="2">PAS sensor domain-containing protein</fullName>
    </submittedName>
</protein>
<evidence type="ECO:0000313" key="2">
    <source>
        <dbReference type="EMBL" id="DAB38358.1"/>
    </source>
</evidence>
<dbReference type="InterPro" id="IPR000014">
    <property type="entry name" value="PAS"/>
</dbReference>
<evidence type="ECO:0000313" key="3">
    <source>
        <dbReference type="Proteomes" id="UP000228859"/>
    </source>
</evidence>
<gene>
    <name evidence="2" type="ORF">CFH83_06315</name>
</gene>
<dbReference type="NCBIfam" id="TIGR00229">
    <property type="entry name" value="sensory_box"/>
    <property type="match status" value="1"/>
</dbReference>